<accession>A0A6J5KVF4</accession>
<protein>
    <submittedName>
        <fullName evidence="1">Uncharacterized protein</fullName>
    </submittedName>
</protein>
<evidence type="ECO:0000313" key="1">
    <source>
        <dbReference type="EMBL" id="CAB4126488.1"/>
    </source>
</evidence>
<reference evidence="1" key="1">
    <citation type="submission" date="2020-04" db="EMBL/GenBank/DDBJ databases">
        <authorList>
            <person name="Chiriac C."/>
            <person name="Salcher M."/>
            <person name="Ghai R."/>
            <person name="Kavagutti S V."/>
        </authorList>
    </citation>
    <scope>NUCLEOTIDE SEQUENCE</scope>
</reference>
<name>A0A6J5KVF4_9CAUD</name>
<proteinExistence type="predicted"/>
<organism evidence="1">
    <name type="scientific">uncultured Caudovirales phage</name>
    <dbReference type="NCBI Taxonomy" id="2100421"/>
    <lineage>
        <taxon>Viruses</taxon>
        <taxon>Duplodnaviria</taxon>
        <taxon>Heunggongvirae</taxon>
        <taxon>Uroviricota</taxon>
        <taxon>Caudoviricetes</taxon>
        <taxon>Peduoviridae</taxon>
        <taxon>Maltschvirus</taxon>
        <taxon>Maltschvirus maltsch</taxon>
    </lineage>
</organism>
<dbReference type="EMBL" id="LR796196">
    <property type="protein sequence ID" value="CAB4126488.1"/>
    <property type="molecule type" value="Genomic_DNA"/>
</dbReference>
<sequence length="167" mass="18287">MKKIIVLCTIVAALFITAVAISQVERQTVPVSYRDIIGNLTTLGTPTASKGTTPAVHTNTDTSIVMFTLRYNSDVIIRDSIVRTSGYSRGTAKIQGAFDTLGRWFTVRGIVNSPIYGASDSVYSWAGSTNFATVFYVQKFPFPYGRILHMTDTTEVITPKVQVTGTY</sequence>
<gene>
    <name evidence="1" type="ORF">UFOVP74_42</name>
</gene>